<proteinExistence type="predicted"/>
<organism evidence="1 2">
    <name type="scientific">Priestia taiwanensis</name>
    <dbReference type="NCBI Taxonomy" id="1347902"/>
    <lineage>
        <taxon>Bacteria</taxon>
        <taxon>Bacillati</taxon>
        <taxon>Bacillota</taxon>
        <taxon>Bacilli</taxon>
        <taxon>Bacillales</taxon>
        <taxon>Bacillaceae</taxon>
        <taxon>Priestia</taxon>
    </lineage>
</organism>
<keyword evidence="2" id="KW-1185">Reference proteome</keyword>
<evidence type="ECO:0000313" key="2">
    <source>
        <dbReference type="Proteomes" id="UP000605259"/>
    </source>
</evidence>
<reference evidence="1" key="1">
    <citation type="journal article" date="2014" name="Int. J. Syst. Evol. Microbiol.">
        <title>Complete genome sequence of Corynebacterium casei LMG S-19264T (=DSM 44701T), isolated from a smear-ripened cheese.</title>
        <authorList>
            <consortium name="US DOE Joint Genome Institute (JGI-PGF)"/>
            <person name="Walter F."/>
            <person name="Albersmeier A."/>
            <person name="Kalinowski J."/>
            <person name="Ruckert C."/>
        </authorList>
    </citation>
    <scope>NUCLEOTIDE SEQUENCE</scope>
    <source>
        <strain evidence="1">CGMCC 1.12698</strain>
    </source>
</reference>
<protein>
    <submittedName>
        <fullName evidence="1">Uncharacterized protein</fullName>
    </submittedName>
</protein>
<sequence>MDNIHLFDERLDVVQRTLLTKVTEAQIDAFDQKYGFRPIFEYGRDENEHYVLRTTKEVFKELEYYCALKYEQDHIALYIEAEIGTTTYVVVAYSQDTTHLAELFQFLG</sequence>
<dbReference type="InterPro" id="IPR025073">
    <property type="entry name" value="DUF3909"/>
</dbReference>
<dbReference type="AlphaFoldDB" id="A0A917EQ13"/>
<evidence type="ECO:0000313" key="1">
    <source>
        <dbReference type="EMBL" id="GGE69403.1"/>
    </source>
</evidence>
<accession>A0A917EQ13</accession>
<dbReference type="Proteomes" id="UP000605259">
    <property type="component" value="Unassembled WGS sequence"/>
</dbReference>
<reference evidence="1" key="2">
    <citation type="submission" date="2020-09" db="EMBL/GenBank/DDBJ databases">
        <authorList>
            <person name="Sun Q."/>
            <person name="Zhou Y."/>
        </authorList>
    </citation>
    <scope>NUCLEOTIDE SEQUENCE</scope>
    <source>
        <strain evidence="1">CGMCC 1.12698</strain>
    </source>
</reference>
<name>A0A917EQ13_9BACI</name>
<comment type="caution">
    <text evidence="1">The sequence shown here is derived from an EMBL/GenBank/DDBJ whole genome shotgun (WGS) entry which is preliminary data.</text>
</comment>
<dbReference type="EMBL" id="BMFK01000001">
    <property type="protein sequence ID" value="GGE69403.1"/>
    <property type="molecule type" value="Genomic_DNA"/>
</dbReference>
<gene>
    <name evidence="1" type="ORF">GCM10007140_19320</name>
</gene>
<dbReference type="Pfam" id="PF13077">
    <property type="entry name" value="DUF3909"/>
    <property type="match status" value="1"/>
</dbReference>
<dbReference type="RefSeq" id="WP_188388155.1">
    <property type="nucleotide sequence ID" value="NZ_BMFK01000001.1"/>
</dbReference>